<sequence length="180" mass="19232">MADIKVENLTIDPSEVYIGETVEIGVVARNAGDASGTREVTCNVNGKVSKETVELGPGDSRPVTFEAIPQQAKTYQVSVNGLTGSFVASKAPPATGMITLYGTGFDVKGTDWNWLAQWNYADGTVGVNPDDYYGWRGYNDACTPAKPIPLDNLVISQITVGSYEYGYSGLGSFGPFKVED</sequence>
<proteinExistence type="predicted"/>
<dbReference type="InterPro" id="IPR013783">
    <property type="entry name" value="Ig-like_fold"/>
</dbReference>
<protein>
    <recommendedName>
        <fullName evidence="1">CARDB domain-containing protein</fullName>
    </recommendedName>
</protein>
<comment type="caution">
    <text evidence="2">The sequence shown here is derived from an EMBL/GenBank/DDBJ whole genome shotgun (WGS) entry which is preliminary data.</text>
</comment>
<evidence type="ECO:0000313" key="2">
    <source>
        <dbReference type="EMBL" id="GAI57285.1"/>
    </source>
</evidence>
<dbReference type="EMBL" id="BARV01036804">
    <property type="protein sequence ID" value="GAI57285.1"/>
    <property type="molecule type" value="Genomic_DNA"/>
</dbReference>
<name>X1R2F2_9ZZZZ</name>
<reference evidence="2" key="1">
    <citation type="journal article" date="2014" name="Front. Microbiol.">
        <title>High frequency of phylogenetically diverse reductive dehalogenase-homologous genes in deep subseafloor sedimentary metagenomes.</title>
        <authorList>
            <person name="Kawai M."/>
            <person name="Futagami T."/>
            <person name="Toyoda A."/>
            <person name="Takaki Y."/>
            <person name="Nishi S."/>
            <person name="Hori S."/>
            <person name="Arai W."/>
            <person name="Tsubouchi T."/>
            <person name="Morono Y."/>
            <person name="Uchiyama I."/>
            <person name="Ito T."/>
            <person name="Fujiyama A."/>
            <person name="Inagaki F."/>
            <person name="Takami H."/>
        </authorList>
    </citation>
    <scope>NUCLEOTIDE SEQUENCE</scope>
    <source>
        <strain evidence="2">Expedition CK06-06</strain>
    </source>
</reference>
<feature type="non-terminal residue" evidence="2">
    <location>
        <position position="180"/>
    </location>
</feature>
<evidence type="ECO:0000259" key="1">
    <source>
        <dbReference type="Pfam" id="PF07705"/>
    </source>
</evidence>
<feature type="domain" description="CARDB" evidence="1">
    <location>
        <begin position="2"/>
        <end position="79"/>
    </location>
</feature>
<accession>X1R2F2</accession>
<gene>
    <name evidence="2" type="ORF">S06H3_57092</name>
</gene>
<dbReference type="Gene3D" id="2.60.40.10">
    <property type="entry name" value="Immunoglobulins"/>
    <property type="match status" value="1"/>
</dbReference>
<dbReference type="AlphaFoldDB" id="X1R2F2"/>
<dbReference type="Pfam" id="PF07705">
    <property type="entry name" value="CARDB"/>
    <property type="match status" value="1"/>
</dbReference>
<dbReference type="InterPro" id="IPR011635">
    <property type="entry name" value="CARDB"/>
</dbReference>
<organism evidence="2">
    <name type="scientific">marine sediment metagenome</name>
    <dbReference type="NCBI Taxonomy" id="412755"/>
    <lineage>
        <taxon>unclassified sequences</taxon>
        <taxon>metagenomes</taxon>
        <taxon>ecological metagenomes</taxon>
    </lineage>
</organism>